<gene>
    <name evidence="3" type="ORF">PT974_09890</name>
</gene>
<organism evidence="3 4">
    <name type="scientific">Cladobotryum mycophilum</name>
    <dbReference type="NCBI Taxonomy" id="491253"/>
    <lineage>
        <taxon>Eukaryota</taxon>
        <taxon>Fungi</taxon>
        <taxon>Dikarya</taxon>
        <taxon>Ascomycota</taxon>
        <taxon>Pezizomycotina</taxon>
        <taxon>Sordariomycetes</taxon>
        <taxon>Hypocreomycetidae</taxon>
        <taxon>Hypocreales</taxon>
        <taxon>Hypocreaceae</taxon>
        <taxon>Cladobotryum</taxon>
    </lineage>
</organism>
<feature type="compositionally biased region" description="Low complexity" evidence="1">
    <location>
        <begin position="117"/>
        <end position="131"/>
    </location>
</feature>
<dbReference type="Proteomes" id="UP001338125">
    <property type="component" value="Unassembled WGS sequence"/>
</dbReference>
<feature type="chain" id="PRO_5046733466" description="Apple domain-containing protein" evidence="2">
    <location>
        <begin position="20"/>
        <end position="384"/>
    </location>
</feature>
<dbReference type="EMBL" id="JAVFKD010000014">
    <property type="protein sequence ID" value="KAK5991605.1"/>
    <property type="molecule type" value="Genomic_DNA"/>
</dbReference>
<sequence>MVNTNSLLALLALGNGALALGPPPPDAQVTCSTRLGSKSTRNVPTYTSTTTNTVTLIIKVTTTPIVTVTPPARTKTVKKWSSTTVTVTGPTTTDVATITLTSTSYVTTTNVITETQTETKDITSTTTPTSTLPAPAGFTPVSQEPGYVPKVKARDETLDARAGGSIRCKSRPRGGPPSFYPPLYPQCVDCLKVVKPSVIKTVTYTAKPCTVTLRLKTQTITSTIVQTCTSTLFPPEITSAVTIPASTVITTSTDLTYVTTSTVTNTISIVAPTATFYAACGPENLVSTANDGVNIGQITTNTAYINTVNSIHDAYSCCVDCFNTPNCRSAFNIGSICYHTTPVNNVCTPGQSNGNIFRTNTNNNTPVIVSNGPCGLLGNGGMSL</sequence>
<feature type="signal peptide" evidence="2">
    <location>
        <begin position="1"/>
        <end position="19"/>
    </location>
</feature>
<evidence type="ECO:0000256" key="1">
    <source>
        <dbReference type="SAM" id="MobiDB-lite"/>
    </source>
</evidence>
<comment type="caution">
    <text evidence="3">The sequence shown here is derived from an EMBL/GenBank/DDBJ whole genome shotgun (WGS) entry which is preliminary data.</text>
</comment>
<feature type="region of interest" description="Disordered" evidence="1">
    <location>
        <begin position="117"/>
        <end position="146"/>
    </location>
</feature>
<evidence type="ECO:0008006" key="5">
    <source>
        <dbReference type="Google" id="ProtNLM"/>
    </source>
</evidence>
<accession>A0ABR0SIM4</accession>
<proteinExistence type="predicted"/>
<evidence type="ECO:0000313" key="4">
    <source>
        <dbReference type="Proteomes" id="UP001338125"/>
    </source>
</evidence>
<evidence type="ECO:0000313" key="3">
    <source>
        <dbReference type="EMBL" id="KAK5991605.1"/>
    </source>
</evidence>
<keyword evidence="2" id="KW-0732">Signal</keyword>
<reference evidence="3 4" key="1">
    <citation type="submission" date="2024-01" db="EMBL/GenBank/DDBJ databases">
        <title>Complete genome of Cladobotryum mycophilum ATHUM6906.</title>
        <authorList>
            <person name="Christinaki A.C."/>
            <person name="Myridakis A.I."/>
            <person name="Kouvelis V.N."/>
        </authorList>
    </citation>
    <scope>NUCLEOTIDE SEQUENCE [LARGE SCALE GENOMIC DNA]</scope>
    <source>
        <strain evidence="3 4">ATHUM6906</strain>
    </source>
</reference>
<name>A0ABR0SIM4_9HYPO</name>
<protein>
    <recommendedName>
        <fullName evidence="5">Apple domain-containing protein</fullName>
    </recommendedName>
</protein>
<evidence type="ECO:0000256" key="2">
    <source>
        <dbReference type="SAM" id="SignalP"/>
    </source>
</evidence>
<keyword evidence="4" id="KW-1185">Reference proteome</keyword>